<dbReference type="InterPro" id="IPR001015">
    <property type="entry name" value="Ferrochelatase"/>
</dbReference>
<protein>
    <recommendedName>
        <fullName evidence="6">Ferrochelatase</fullName>
    </recommendedName>
</protein>
<keyword evidence="1" id="KW-0408">Iron</keyword>
<gene>
    <name evidence="5" type="ORF">METZ01_LOCUS299295</name>
</gene>
<accession>A0A382MGQ7</accession>
<sequence>ALAWSASPYSSYSSCRQYSEDLEAAREASGFTTPQVKWIRRHHDHPGLIEPAADRLTEALGRLPIDRRRNAVLAFSAHSIPTTMALRCRYEAEVAEVARLVTERVDPLGNHRREVVWQSRSGPSGVPWLEPDVVDRIRTLAAEGVDAVAVSPIGFPVENFEISWDLDVEAAQAAEEYGMAFVRARTVDDDPRFVAMVADLVVERTRRVVGKRAALGVLGLAPDTCPADCCLPSPHNR</sequence>
<name>A0A382MGQ7_9ZZZZ</name>
<dbReference type="InterPro" id="IPR033644">
    <property type="entry name" value="Ferrochelatase_C"/>
</dbReference>
<reference evidence="5" key="1">
    <citation type="submission" date="2018-05" db="EMBL/GenBank/DDBJ databases">
        <authorList>
            <person name="Lanie J.A."/>
            <person name="Ng W.-L."/>
            <person name="Kazmierczak K.M."/>
            <person name="Andrzejewski T.M."/>
            <person name="Davidsen T.M."/>
            <person name="Wayne K.J."/>
            <person name="Tettelin H."/>
            <person name="Glass J.I."/>
            <person name="Rusch D."/>
            <person name="Podicherti R."/>
            <person name="Tsui H.-C.T."/>
            <person name="Winkler M.E."/>
        </authorList>
    </citation>
    <scope>NUCLEOTIDE SEQUENCE</scope>
</reference>
<feature type="non-terminal residue" evidence="5">
    <location>
        <position position="1"/>
    </location>
</feature>
<dbReference type="Pfam" id="PF00762">
    <property type="entry name" value="Ferrochelatase"/>
    <property type="match status" value="1"/>
</dbReference>
<organism evidence="5">
    <name type="scientific">marine metagenome</name>
    <dbReference type="NCBI Taxonomy" id="408172"/>
    <lineage>
        <taxon>unclassified sequences</taxon>
        <taxon>metagenomes</taxon>
        <taxon>ecological metagenomes</taxon>
    </lineage>
</organism>
<dbReference type="EMBL" id="UINC01092665">
    <property type="protein sequence ID" value="SVC46441.1"/>
    <property type="molecule type" value="Genomic_DNA"/>
</dbReference>
<evidence type="ECO:0008006" key="6">
    <source>
        <dbReference type="Google" id="ProtNLM"/>
    </source>
</evidence>
<dbReference type="CDD" id="cd00419">
    <property type="entry name" value="Ferrochelatase_C"/>
    <property type="match status" value="1"/>
</dbReference>
<dbReference type="GO" id="GO:0004325">
    <property type="term" value="F:ferrochelatase activity"/>
    <property type="evidence" value="ECO:0007669"/>
    <property type="project" value="InterPro"/>
</dbReference>
<evidence type="ECO:0000256" key="2">
    <source>
        <dbReference type="ARBA" id="ARBA00023133"/>
    </source>
</evidence>
<keyword evidence="3" id="KW-0456">Lyase</keyword>
<proteinExistence type="predicted"/>
<evidence type="ECO:0000256" key="1">
    <source>
        <dbReference type="ARBA" id="ARBA00023004"/>
    </source>
</evidence>
<evidence type="ECO:0000313" key="5">
    <source>
        <dbReference type="EMBL" id="SVC46441.1"/>
    </source>
</evidence>
<dbReference type="SUPFAM" id="SSF53800">
    <property type="entry name" value="Chelatase"/>
    <property type="match status" value="1"/>
</dbReference>
<dbReference type="GO" id="GO:0006783">
    <property type="term" value="P:heme biosynthetic process"/>
    <property type="evidence" value="ECO:0007669"/>
    <property type="project" value="UniProtKB-KW"/>
</dbReference>
<dbReference type="AlphaFoldDB" id="A0A382MGQ7"/>
<keyword evidence="4" id="KW-0627">Porphyrin biosynthesis</keyword>
<dbReference type="PANTHER" id="PTHR11108:SF1">
    <property type="entry name" value="FERROCHELATASE, MITOCHONDRIAL"/>
    <property type="match status" value="1"/>
</dbReference>
<evidence type="ECO:0000256" key="3">
    <source>
        <dbReference type="ARBA" id="ARBA00023239"/>
    </source>
</evidence>
<evidence type="ECO:0000256" key="4">
    <source>
        <dbReference type="ARBA" id="ARBA00023244"/>
    </source>
</evidence>
<keyword evidence="2" id="KW-0350">Heme biosynthesis</keyword>
<dbReference type="Gene3D" id="3.40.50.1400">
    <property type="match status" value="1"/>
</dbReference>
<dbReference type="PANTHER" id="PTHR11108">
    <property type="entry name" value="FERROCHELATASE"/>
    <property type="match status" value="1"/>
</dbReference>